<feature type="region of interest" description="Disordered" evidence="1">
    <location>
        <begin position="166"/>
        <end position="190"/>
    </location>
</feature>
<protein>
    <submittedName>
        <fullName evidence="3">Uncharacterized protein</fullName>
    </submittedName>
</protein>
<evidence type="ECO:0000313" key="3">
    <source>
        <dbReference type="EMBL" id="RPA72936.1"/>
    </source>
</evidence>
<gene>
    <name evidence="3" type="ORF">BJ508DRAFT_334536</name>
</gene>
<feature type="compositionally biased region" description="Low complexity" evidence="1">
    <location>
        <begin position="397"/>
        <end position="408"/>
    </location>
</feature>
<proteinExistence type="predicted"/>
<dbReference type="AlphaFoldDB" id="A0A3N4HJ24"/>
<feature type="chain" id="PRO_5018088847" evidence="2">
    <location>
        <begin position="23"/>
        <end position="506"/>
    </location>
</feature>
<keyword evidence="2" id="KW-0732">Signal</keyword>
<dbReference type="EMBL" id="ML119839">
    <property type="protein sequence ID" value="RPA72936.1"/>
    <property type="molecule type" value="Genomic_DNA"/>
</dbReference>
<name>A0A3N4HJ24_ASCIM</name>
<sequence length="506" mass="56497">MRPPNPLKIGYLALLSATLVAALPTSAPAKQHPIAPQTPILAPNFKDNKLQHIDLELNNAGNASVTFVDDRSSWGSESPVCFGMVLHNSTHMDSVRTGALEKRSFGDTIRKILTFCMPGDVNNPDKPRQFPYSRGNTLLQEIQEGYDASEAFSFTSGTGTTLVNRPSANQNANLNANGNGNGGNGKRSLDKRGLGTVLRKAKAAFRQDPDSLKPPMLHTPRRAKGAVINGEDAVRAMFHRPPVFYEYVKEAVKHLRNNHKFPDGRDWVFYQAPEEYPSHMYTVEEMQDAGWFELLDENGHHDGWAMWGELQEIEGDWEDDIQVFVMNPHESLDGDYNPHTLADWQNQLLSGGYEEVVLGSDGLLVDSNSESQLLLEDPKDAIAPEPSPVLNDSHLPSSEGSSAGQISSPQPGTQKVLAKRGLKDAFKKIVAFCKPEEDPPLPDFITWDSHGPNAPHWIHIRGFREINQARYEEWLKSRRRPFYIFPRSWRRTPRFKKRTGASASGS</sequence>
<evidence type="ECO:0000256" key="1">
    <source>
        <dbReference type="SAM" id="MobiDB-lite"/>
    </source>
</evidence>
<feature type="compositionally biased region" description="Low complexity" evidence="1">
    <location>
        <begin position="168"/>
        <end position="178"/>
    </location>
</feature>
<feature type="region of interest" description="Disordered" evidence="1">
    <location>
        <begin position="381"/>
        <end position="415"/>
    </location>
</feature>
<dbReference type="Proteomes" id="UP000275078">
    <property type="component" value="Unassembled WGS sequence"/>
</dbReference>
<reference evidence="3 4" key="1">
    <citation type="journal article" date="2018" name="Nat. Ecol. Evol.">
        <title>Pezizomycetes genomes reveal the molecular basis of ectomycorrhizal truffle lifestyle.</title>
        <authorList>
            <person name="Murat C."/>
            <person name="Payen T."/>
            <person name="Noel B."/>
            <person name="Kuo A."/>
            <person name="Morin E."/>
            <person name="Chen J."/>
            <person name="Kohler A."/>
            <person name="Krizsan K."/>
            <person name="Balestrini R."/>
            <person name="Da Silva C."/>
            <person name="Montanini B."/>
            <person name="Hainaut M."/>
            <person name="Levati E."/>
            <person name="Barry K.W."/>
            <person name="Belfiori B."/>
            <person name="Cichocki N."/>
            <person name="Clum A."/>
            <person name="Dockter R.B."/>
            <person name="Fauchery L."/>
            <person name="Guy J."/>
            <person name="Iotti M."/>
            <person name="Le Tacon F."/>
            <person name="Lindquist E.A."/>
            <person name="Lipzen A."/>
            <person name="Malagnac F."/>
            <person name="Mello A."/>
            <person name="Molinier V."/>
            <person name="Miyauchi S."/>
            <person name="Poulain J."/>
            <person name="Riccioni C."/>
            <person name="Rubini A."/>
            <person name="Sitrit Y."/>
            <person name="Splivallo R."/>
            <person name="Traeger S."/>
            <person name="Wang M."/>
            <person name="Zifcakova L."/>
            <person name="Wipf D."/>
            <person name="Zambonelli A."/>
            <person name="Paolocci F."/>
            <person name="Nowrousian M."/>
            <person name="Ottonello S."/>
            <person name="Baldrian P."/>
            <person name="Spatafora J.W."/>
            <person name="Henrissat B."/>
            <person name="Nagy L.G."/>
            <person name="Aury J.M."/>
            <person name="Wincker P."/>
            <person name="Grigoriev I.V."/>
            <person name="Bonfante P."/>
            <person name="Martin F.M."/>
        </authorList>
    </citation>
    <scope>NUCLEOTIDE SEQUENCE [LARGE SCALE GENOMIC DNA]</scope>
    <source>
        <strain evidence="3 4">RN42</strain>
    </source>
</reference>
<feature type="signal peptide" evidence="2">
    <location>
        <begin position="1"/>
        <end position="22"/>
    </location>
</feature>
<evidence type="ECO:0000256" key="2">
    <source>
        <dbReference type="SAM" id="SignalP"/>
    </source>
</evidence>
<organism evidence="3 4">
    <name type="scientific">Ascobolus immersus RN42</name>
    <dbReference type="NCBI Taxonomy" id="1160509"/>
    <lineage>
        <taxon>Eukaryota</taxon>
        <taxon>Fungi</taxon>
        <taxon>Dikarya</taxon>
        <taxon>Ascomycota</taxon>
        <taxon>Pezizomycotina</taxon>
        <taxon>Pezizomycetes</taxon>
        <taxon>Pezizales</taxon>
        <taxon>Ascobolaceae</taxon>
        <taxon>Ascobolus</taxon>
    </lineage>
</organism>
<accession>A0A3N4HJ24</accession>
<keyword evidence="4" id="KW-1185">Reference proteome</keyword>
<evidence type="ECO:0000313" key="4">
    <source>
        <dbReference type="Proteomes" id="UP000275078"/>
    </source>
</evidence>